<comment type="caution">
    <text evidence="2">The sequence shown here is derived from an EMBL/GenBank/DDBJ whole genome shotgun (WGS) entry which is preliminary data.</text>
</comment>
<proteinExistence type="predicted"/>
<dbReference type="Proteomes" id="UP001217089">
    <property type="component" value="Unassembled WGS sequence"/>
</dbReference>
<feature type="region of interest" description="Disordered" evidence="1">
    <location>
        <begin position="1"/>
        <end position="119"/>
    </location>
</feature>
<evidence type="ECO:0000313" key="2">
    <source>
        <dbReference type="EMBL" id="KAJ8319378.1"/>
    </source>
</evidence>
<feature type="compositionally biased region" description="Polar residues" evidence="1">
    <location>
        <begin position="98"/>
        <end position="115"/>
    </location>
</feature>
<gene>
    <name evidence="2" type="ORF">KUTeg_004469</name>
</gene>
<sequence>MATAKPFDVYVRQGSGDNPPAVAEEVNLGDTSTPDGVKRKTDDGNASPSNKRQKFRENSSSDSESDSDQDTDFDGESESSSSDEDTASVLADKPPNSIPDNNATGPGVNSSNESGYSRFDIEETDSVRVVLPYDMKEYINRKFTKFIPDKVLKEKILDFFPVPENVNLLSPSVDGYVPDIFEAAKRSYGKPYDDNLAQIQSRIASVMGPLSKLWMDLDSKIRPGQAFTTTNFHRRMNILYNLTKDIKKSRFLIKSNESKLSILDTDLFGNSFYRVLYKAANIQKSSKKIADELGPKKERKTWKSKTSKGSSTTPFLKGSATRRAGGADRKVTFSRGPRTSSGPQKRTGALTSAGRSSELCALDIRYMVLNDNDVSFTLSRLTKSRKEERNRRSEGGRAGLIWQGLCFLISVFPDLYRTS</sequence>
<accession>A0ABQ9FUK4</accession>
<keyword evidence="3" id="KW-1185">Reference proteome</keyword>
<evidence type="ECO:0000313" key="3">
    <source>
        <dbReference type="Proteomes" id="UP001217089"/>
    </source>
</evidence>
<feature type="compositionally biased region" description="Acidic residues" evidence="1">
    <location>
        <begin position="63"/>
        <end position="86"/>
    </location>
</feature>
<feature type="compositionally biased region" description="Polar residues" evidence="1">
    <location>
        <begin position="337"/>
        <end position="352"/>
    </location>
</feature>
<feature type="compositionally biased region" description="Basic residues" evidence="1">
    <location>
        <begin position="297"/>
        <end position="306"/>
    </location>
</feature>
<name>A0ABQ9FUK4_TEGGR</name>
<reference evidence="2 3" key="1">
    <citation type="submission" date="2022-12" db="EMBL/GenBank/DDBJ databases">
        <title>Chromosome-level genome of Tegillarca granosa.</title>
        <authorList>
            <person name="Kim J."/>
        </authorList>
    </citation>
    <scope>NUCLEOTIDE SEQUENCE [LARGE SCALE GENOMIC DNA]</scope>
    <source>
        <strain evidence="2">Teg-2019</strain>
        <tissue evidence="2">Adductor muscle</tissue>
    </source>
</reference>
<dbReference type="EMBL" id="JARBDR010000214">
    <property type="protein sequence ID" value="KAJ8319378.1"/>
    <property type="molecule type" value="Genomic_DNA"/>
</dbReference>
<organism evidence="2 3">
    <name type="scientific">Tegillarca granosa</name>
    <name type="common">Malaysian cockle</name>
    <name type="synonym">Anadara granosa</name>
    <dbReference type="NCBI Taxonomy" id="220873"/>
    <lineage>
        <taxon>Eukaryota</taxon>
        <taxon>Metazoa</taxon>
        <taxon>Spiralia</taxon>
        <taxon>Lophotrochozoa</taxon>
        <taxon>Mollusca</taxon>
        <taxon>Bivalvia</taxon>
        <taxon>Autobranchia</taxon>
        <taxon>Pteriomorphia</taxon>
        <taxon>Arcoida</taxon>
        <taxon>Arcoidea</taxon>
        <taxon>Arcidae</taxon>
        <taxon>Tegillarca</taxon>
    </lineage>
</organism>
<evidence type="ECO:0000256" key="1">
    <source>
        <dbReference type="SAM" id="MobiDB-lite"/>
    </source>
</evidence>
<feature type="region of interest" description="Disordered" evidence="1">
    <location>
        <begin position="291"/>
        <end position="352"/>
    </location>
</feature>
<protein>
    <submittedName>
        <fullName evidence="2">Uncharacterized protein</fullName>
    </submittedName>
</protein>